<proteinExistence type="predicted"/>
<evidence type="ECO:0000256" key="1">
    <source>
        <dbReference type="SAM" id="MobiDB-lite"/>
    </source>
</evidence>
<gene>
    <name evidence="2" type="ORF">PR003_g14486</name>
</gene>
<feature type="compositionally biased region" description="Polar residues" evidence="1">
    <location>
        <begin position="20"/>
        <end position="31"/>
    </location>
</feature>
<feature type="region of interest" description="Disordered" evidence="1">
    <location>
        <begin position="20"/>
        <end position="66"/>
    </location>
</feature>
<feature type="compositionally biased region" description="Low complexity" evidence="1">
    <location>
        <begin position="46"/>
        <end position="66"/>
    </location>
</feature>
<name>A0A6A4F421_9STRA</name>
<sequence length="176" mass="18379">MIGTDTGSSSCVSQQHNQTCRATRKTQQPTATYAGAPATVMNPGVTTATTETNTSTTATSASAGTPALQAPSQLSVMDQALKPWNLYDLSGADAGVLPSVPCAAWEGCRRRLAGLTPALVVCHDRPVEPDASGEYQLRRVARGSRRGGRQLLAAGSACARVHQRVGCWSNLLRPSA</sequence>
<comment type="caution">
    <text evidence="2">The sequence shown here is derived from an EMBL/GenBank/DDBJ whole genome shotgun (WGS) entry which is preliminary data.</text>
</comment>
<reference evidence="2 3" key="1">
    <citation type="submission" date="2018-08" db="EMBL/GenBank/DDBJ databases">
        <title>Genomic investigation of the strawberry pathogen Phytophthora fragariae indicates pathogenicity is determined by transcriptional variation in three key races.</title>
        <authorList>
            <person name="Adams T.M."/>
            <person name="Armitage A.D."/>
            <person name="Sobczyk M.K."/>
            <person name="Bates H.J."/>
            <person name="Dunwell J.M."/>
            <person name="Nellist C.F."/>
            <person name="Harrison R.J."/>
        </authorList>
    </citation>
    <scope>NUCLEOTIDE SEQUENCE [LARGE SCALE GENOMIC DNA]</scope>
    <source>
        <strain evidence="2 3">SCRP333</strain>
    </source>
</reference>
<evidence type="ECO:0000313" key="3">
    <source>
        <dbReference type="Proteomes" id="UP000434957"/>
    </source>
</evidence>
<evidence type="ECO:0000313" key="2">
    <source>
        <dbReference type="EMBL" id="KAE9332498.1"/>
    </source>
</evidence>
<dbReference type="AlphaFoldDB" id="A0A6A4F421"/>
<protein>
    <submittedName>
        <fullName evidence="2">Uncharacterized protein</fullName>
    </submittedName>
</protein>
<dbReference type="Proteomes" id="UP000434957">
    <property type="component" value="Unassembled WGS sequence"/>
</dbReference>
<dbReference type="EMBL" id="QXFT01000961">
    <property type="protein sequence ID" value="KAE9332498.1"/>
    <property type="molecule type" value="Genomic_DNA"/>
</dbReference>
<organism evidence="2 3">
    <name type="scientific">Phytophthora rubi</name>
    <dbReference type="NCBI Taxonomy" id="129364"/>
    <lineage>
        <taxon>Eukaryota</taxon>
        <taxon>Sar</taxon>
        <taxon>Stramenopiles</taxon>
        <taxon>Oomycota</taxon>
        <taxon>Peronosporomycetes</taxon>
        <taxon>Peronosporales</taxon>
        <taxon>Peronosporaceae</taxon>
        <taxon>Phytophthora</taxon>
    </lineage>
</organism>
<keyword evidence="3" id="KW-1185">Reference proteome</keyword>
<accession>A0A6A4F421</accession>